<name>A0A831T874_9BACT</name>
<feature type="region of interest" description="Disordered" evidence="1">
    <location>
        <begin position="17"/>
        <end position="36"/>
    </location>
</feature>
<dbReference type="Pfam" id="PF09350">
    <property type="entry name" value="DJC28_CD"/>
    <property type="match status" value="1"/>
</dbReference>
<sequence>MWWDRLIEERIKAAQEQGQFSNLPGEGRPLPRDDEPSSEYWAAHRLLRKNGLLPEWLQLRKEIWEERKAVRAALDEYRSAAARLNPADPGHAAILRRLERRYIELARQINLKIDLHNIRCPSMAHELVRFPEDLIARERARWQRAQD</sequence>
<accession>A0A831T874</accession>
<comment type="caution">
    <text evidence="3">The sequence shown here is derived from an EMBL/GenBank/DDBJ whole genome shotgun (WGS) entry which is preliminary data.</text>
</comment>
<gene>
    <name evidence="3" type="ORF">ENP34_01155</name>
</gene>
<reference evidence="3" key="1">
    <citation type="journal article" date="2020" name="mSystems">
        <title>Genome- and Community-Level Interaction Insights into Carbon Utilization and Element Cycling Functions of Hydrothermarchaeota in Hydrothermal Sediment.</title>
        <authorList>
            <person name="Zhou Z."/>
            <person name="Liu Y."/>
            <person name="Xu W."/>
            <person name="Pan J."/>
            <person name="Luo Z.H."/>
            <person name="Li M."/>
        </authorList>
    </citation>
    <scope>NUCLEOTIDE SEQUENCE [LARGE SCALE GENOMIC DNA]</scope>
    <source>
        <strain evidence="3">SpSt-210</strain>
    </source>
</reference>
<dbReference type="PANTHER" id="PTHR39158">
    <property type="entry name" value="OS08G0560600 PROTEIN"/>
    <property type="match status" value="1"/>
</dbReference>
<dbReference type="PANTHER" id="PTHR39158:SF1">
    <property type="entry name" value="DNAJ HOMOLOG SUBFAMILY C MEMBER 28"/>
    <property type="match status" value="1"/>
</dbReference>
<dbReference type="EMBL" id="DSIY01000026">
    <property type="protein sequence ID" value="HEG90045.1"/>
    <property type="molecule type" value="Genomic_DNA"/>
</dbReference>
<evidence type="ECO:0000259" key="2">
    <source>
        <dbReference type="Pfam" id="PF09350"/>
    </source>
</evidence>
<dbReference type="InterPro" id="IPR018961">
    <property type="entry name" value="DnaJ_homolog_subfam-C_membr-28"/>
</dbReference>
<evidence type="ECO:0000313" key="3">
    <source>
        <dbReference type="EMBL" id="HEG90045.1"/>
    </source>
</evidence>
<dbReference type="AlphaFoldDB" id="A0A831T874"/>
<proteinExistence type="predicted"/>
<dbReference type="InterPro" id="IPR052573">
    <property type="entry name" value="DnaJ_C_subfamily_28"/>
</dbReference>
<protein>
    <submittedName>
        <fullName evidence="3">DUF1992 domain-containing protein</fullName>
    </submittedName>
</protein>
<feature type="domain" description="DnaJ homologue subfamily C member 28 conserved" evidence="2">
    <location>
        <begin position="6"/>
        <end position="71"/>
    </location>
</feature>
<evidence type="ECO:0000256" key="1">
    <source>
        <dbReference type="SAM" id="MobiDB-lite"/>
    </source>
</evidence>
<organism evidence="3">
    <name type="scientific">Thermorudis peleae</name>
    <dbReference type="NCBI Taxonomy" id="1382356"/>
    <lineage>
        <taxon>Bacteria</taxon>
        <taxon>Pseudomonadati</taxon>
        <taxon>Thermomicrobiota</taxon>
        <taxon>Thermomicrobia</taxon>
        <taxon>Thermomicrobia incertae sedis</taxon>
        <taxon>Thermorudis</taxon>
    </lineage>
</organism>